<gene>
    <name evidence="1" type="ORF">MRB53_006212</name>
</gene>
<dbReference type="Proteomes" id="UP001234297">
    <property type="component" value="Chromosome 2"/>
</dbReference>
<proteinExistence type="predicted"/>
<dbReference type="EMBL" id="CM056810">
    <property type="protein sequence ID" value="KAJ8644464.1"/>
    <property type="molecule type" value="Genomic_DNA"/>
</dbReference>
<evidence type="ECO:0000313" key="2">
    <source>
        <dbReference type="Proteomes" id="UP001234297"/>
    </source>
</evidence>
<evidence type="ECO:0000313" key="1">
    <source>
        <dbReference type="EMBL" id="KAJ8644464.1"/>
    </source>
</evidence>
<organism evidence="1 2">
    <name type="scientific">Persea americana</name>
    <name type="common">Avocado</name>
    <dbReference type="NCBI Taxonomy" id="3435"/>
    <lineage>
        <taxon>Eukaryota</taxon>
        <taxon>Viridiplantae</taxon>
        <taxon>Streptophyta</taxon>
        <taxon>Embryophyta</taxon>
        <taxon>Tracheophyta</taxon>
        <taxon>Spermatophyta</taxon>
        <taxon>Magnoliopsida</taxon>
        <taxon>Magnoliidae</taxon>
        <taxon>Laurales</taxon>
        <taxon>Lauraceae</taxon>
        <taxon>Persea</taxon>
    </lineage>
</organism>
<sequence>MNDDCLRLGGLRHSGLAAAAPAPSPRYDSGISVKDVRKLLRVSQLKMVKSALRGVLASKSSVSYREFMEIVSGRVGSNQEEVTNLVRLLDESGVVIVLENVVFGRLA</sequence>
<accession>A0ACC2MFR3</accession>
<protein>
    <submittedName>
        <fullName evidence="1">Uncharacterized protein</fullName>
    </submittedName>
</protein>
<comment type="caution">
    <text evidence="1">The sequence shown here is derived from an EMBL/GenBank/DDBJ whole genome shotgun (WGS) entry which is preliminary data.</text>
</comment>
<name>A0ACC2MFR3_PERAE</name>
<keyword evidence="2" id="KW-1185">Reference proteome</keyword>
<reference evidence="1 2" key="1">
    <citation type="journal article" date="2022" name="Hortic Res">
        <title>A haplotype resolved chromosomal level avocado genome allows analysis of novel avocado genes.</title>
        <authorList>
            <person name="Nath O."/>
            <person name="Fletcher S.J."/>
            <person name="Hayward A."/>
            <person name="Shaw L.M."/>
            <person name="Masouleh A.K."/>
            <person name="Furtado A."/>
            <person name="Henry R.J."/>
            <person name="Mitter N."/>
        </authorList>
    </citation>
    <scope>NUCLEOTIDE SEQUENCE [LARGE SCALE GENOMIC DNA]</scope>
    <source>
        <strain evidence="2">cv. Hass</strain>
    </source>
</reference>